<accession>A0A6J2UH33</accession>
<dbReference type="RefSeq" id="XP_030386743.1">
    <property type="nucleotide sequence ID" value="XM_030530883.1"/>
</dbReference>
<name>A0A6J2UH33_DROLE</name>
<dbReference type="GO" id="GO:0005737">
    <property type="term" value="C:cytoplasm"/>
    <property type="evidence" value="ECO:0007669"/>
    <property type="project" value="TreeGrafter"/>
</dbReference>
<dbReference type="Proteomes" id="UP000504634">
    <property type="component" value="Unplaced"/>
</dbReference>
<dbReference type="AlphaFoldDB" id="A0A6J2UH33"/>
<organism evidence="2 3">
    <name type="scientific">Drosophila lebanonensis</name>
    <name type="common">Fruit fly</name>
    <name type="synonym">Scaptodrosophila lebanonensis</name>
    <dbReference type="NCBI Taxonomy" id="7225"/>
    <lineage>
        <taxon>Eukaryota</taxon>
        <taxon>Metazoa</taxon>
        <taxon>Ecdysozoa</taxon>
        <taxon>Arthropoda</taxon>
        <taxon>Hexapoda</taxon>
        <taxon>Insecta</taxon>
        <taxon>Pterygota</taxon>
        <taxon>Neoptera</taxon>
        <taxon>Endopterygota</taxon>
        <taxon>Diptera</taxon>
        <taxon>Brachycera</taxon>
        <taxon>Muscomorpha</taxon>
        <taxon>Ephydroidea</taxon>
        <taxon>Drosophilidae</taxon>
        <taxon>Scaptodrosophila</taxon>
    </lineage>
</organism>
<evidence type="ECO:0000313" key="3">
    <source>
        <dbReference type="RefSeq" id="XP_030386743.1"/>
    </source>
</evidence>
<gene>
    <name evidence="3" type="primary">LOC115633424</name>
</gene>
<evidence type="ECO:0000313" key="2">
    <source>
        <dbReference type="Proteomes" id="UP000504634"/>
    </source>
</evidence>
<dbReference type="PANTHER" id="PTHR21096:SF0">
    <property type="entry name" value="PROTEIN FAM136A"/>
    <property type="match status" value="1"/>
</dbReference>
<keyword evidence="2" id="KW-1185">Reference proteome</keyword>
<reference evidence="3" key="1">
    <citation type="submission" date="2025-08" db="UniProtKB">
        <authorList>
            <consortium name="RefSeq"/>
        </authorList>
    </citation>
    <scope>IDENTIFICATION</scope>
    <source>
        <strain evidence="3">11010-0011.00</strain>
        <tissue evidence="3">Whole body</tissue>
    </source>
</reference>
<comment type="similarity">
    <text evidence="1">Belongs to the FAM136 family.</text>
</comment>
<sequence length="154" mass="17922">MHSMDDRQIFEEQRERIDKALSTVVDDMDRQHLRKLQLDMHKCASTCCLDVEASAENVQRCVDRCHLPLVRARNYVQQELCDFQTRLQRCVLSCNDDVKMQMRLQETGEQRQNMAVQFERCAVDCVDKHVGLLPTMMRAMKVVLEKNNSASSNS</sequence>
<dbReference type="OrthoDB" id="9975421at2759"/>
<dbReference type="InterPro" id="IPR008560">
    <property type="entry name" value="DUF842_euk"/>
</dbReference>
<dbReference type="GeneID" id="115633424"/>
<evidence type="ECO:0000256" key="1">
    <source>
        <dbReference type="ARBA" id="ARBA00009952"/>
    </source>
</evidence>
<proteinExistence type="inferred from homology"/>
<dbReference type="PANTHER" id="PTHR21096">
    <property type="entry name" value="PROTEIN FAM136A"/>
    <property type="match status" value="1"/>
</dbReference>
<protein>
    <submittedName>
        <fullName evidence="3">Protein FAM136A</fullName>
    </submittedName>
</protein>
<dbReference type="Pfam" id="PF05811">
    <property type="entry name" value="DUF842"/>
    <property type="match status" value="1"/>
</dbReference>